<evidence type="ECO:0000313" key="1">
    <source>
        <dbReference type="EMBL" id="MDE1206988.1"/>
    </source>
</evidence>
<dbReference type="EMBL" id="JAIWJY010000005">
    <property type="protein sequence ID" value="MDE1206988.1"/>
    <property type="molecule type" value="Genomic_DNA"/>
</dbReference>
<reference evidence="1" key="1">
    <citation type="submission" date="2021-09" db="EMBL/GenBank/DDBJ databases">
        <authorList>
            <person name="Smyrli M."/>
        </authorList>
    </citation>
    <scope>NUCLEOTIDE SEQUENCE</scope>
    <source>
        <strain evidence="1">LAR25</strain>
    </source>
</reference>
<dbReference type="GO" id="GO:0006355">
    <property type="term" value="P:regulation of DNA-templated transcription"/>
    <property type="evidence" value="ECO:0007669"/>
    <property type="project" value="InterPro"/>
</dbReference>
<protein>
    <recommendedName>
        <fullName evidence="3">HTH luxR-type domain-containing protein</fullName>
    </recommendedName>
</protein>
<dbReference type="Proteomes" id="UP001149303">
    <property type="component" value="Unassembled WGS sequence"/>
</dbReference>
<name>A0A9X4EPJ0_9FLAO</name>
<dbReference type="InterPro" id="IPR036388">
    <property type="entry name" value="WH-like_DNA-bd_sf"/>
</dbReference>
<evidence type="ECO:0008006" key="3">
    <source>
        <dbReference type="Google" id="ProtNLM"/>
    </source>
</evidence>
<proteinExistence type="predicted"/>
<gene>
    <name evidence="1" type="ORF">LCI24_09280</name>
</gene>
<dbReference type="GO" id="GO:0003677">
    <property type="term" value="F:DNA binding"/>
    <property type="evidence" value="ECO:0007669"/>
    <property type="project" value="InterPro"/>
</dbReference>
<sequence>MKKDNYIIVASDTPHTVSKIVSELVDLRGYSTVTVNSIKLLKEFLHTITPKLIILNFKNNNIEIKYFFNSCSKIIAPVLCLTNQYEVVDFSSEKTPIMIQTLENSLGNKHLLCNVKSILSLSCMHHSPRLDTNIREDSSFLIENKNLARYVLELDQKKALLKSMMERIKELSSSVDHTTRGRLNSIINNIKLNTRTNHWDDFKVYFENINPGFIKELSNKFPCLTVKDIKYCCYLKMNMSNEDIRYILGISRESVRTHKYRLKKKMILEKQQDLKSFISSF</sequence>
<dbReference type="Gene3D" id="1.10.10.10">
    <property type="entry name" value="Winged helix-like DNA-binding domain superfamily/Winged helix DNA-binding domain"/>
    <property type="match status" value="1"/>
</dbReference>
<keyword evidence="2" id="KW-1185">Reference proteome</keyword>
<dbReference type="InterPro" id="IPR016032">
    <property type="entry name" value="Sig_transdc_resp-reg_C-effctor"/>
</dbReference>
<comment type="caution">
    <text evidence="1">The sequence shown here is derived from an EMBL/GenBank/DDBJ whole genome shotgun (WGS) entry which is preliminary data.</text>
</comment>
<dbReference type="SUPFAM" id="SSF46894">
    <property type="entry name" value="C-terminal effector domain of the bipartite response regulators"/>
    <property type="match status" value="1"/>
</dbReference>
<organism evidence="1 2">
    <name type="scientific">Tenacibaculum larymnensis</name>
    <dbReference type="NCBI Taxonomy" id="2878201"/>
    <lineage>
        <taxon>Bacteria</taxon>
        <taxon>Pseudomonadati</taxon>
        <taxon>Bacteroidota</taxon>
        <taxon>Flavobacteriia</taxon>
        <taxon>Flavobacteriales</taxon>
        <taxon>Flavobacteriaceae</taxon>
        <taxon>Tenacibaculum</taxon>
    </lineage>
</organism>
<accession>A0A9X4EPJ0</accession>
<dbReference type="AlphaFoldDB" id="A0A9X4EPJ0"/>
<dbReference type="RefSeq" id="WP_274640130.1">
    <property type="nucleotide sequence ID" value="NZ_JAIWJY010000005.1"/>
</dbReference>
<evidence type="ECO:0000313" key="2">
    <source>
        <dbReference type="Proteomes" id="UP001149303"/>
    </source>
</evidence>